<proteinExistence type="predicted"/>
<sequence length="184" mass="18975">MRAAAAVALGAAVALLSLTLLVLAAHTRNGGPGPTATPAAGAEPPGRYIVILGSAACPHCRAMEAFFEEKLPGVAYFCDIDARGSSCWRAFSLLVAERVTLGVPTIVVCDAESHRVDGIVVGEYEDAGWWRSILSNGVSTGNATTIPVYIGGRLAGFVGARLGGMGSLYNLLCRETLADARALG</sequence>
<comment type="caution">
    <text evidence="1">The sequence shown here is derived from an EMBL/GenBank/DDBJ whole genome shotgun (WGS) entry which is preliminary data.</text>
</comment>
<dbReference type="Proteomes" id="UP000053352">
    <property type="component" value="Unassembled WGS sequence"/>
</dbReference>
<protein>
    <recommendedName>
        <fullName evidence="3">Thioredoxin domain-containing protein</fullName>
    </recommendedName>
</protein>
<organism evidence="1 2">
    <name type="scientific">Pyrodictium occultum</name>
    <dbReference type="NCBI Taxonomy" id="2309"/>
    <lineage>
        <taxon>Archaea</taxon>
        <taxon>Thermoproteota</taxon>
        <taxon>Thermoprotei</taxon>
        <taxon>Desulfurococcales</taxon>
        <taxon>Pyrodictiaceae</taxon>
        <taxon>Pyrodictium</taxon>
    </lineage>
</organism>
<evidence type="ECO:0000313" key="2">
    <source>
        <dbReference type="Proteomes" id="UP000053352"/>
    </source>
</evidence>
<keyword evidence="2" id="KW-1185">Reference proteome</keyword>
<dbReference type="STRING" id="2309.CF15_01975"/>
<dbReference type="AlphaFoldDB" id="A0A0V8RU83"/>
<reference evidence="1 2" key="1">
    <citation type="submission" date="2015-11" db="EMBL/GenBank/DDBJ databases">
        <title>Genome sequence of Pyrodictium occultum PL-19, a marine hyperthermophilic archaeon isolated from Volcano, Italy.</title>
        <authorList>
            <person name="Utturkar S."/>
            <person name="Huber H."/>
            <person name="Leptihn S."/>
            <person name="Brown S."/>
            <person name="Stetter K.O."/>
            <person name="Podar M."/>
        </authorList>
    </citation>
    <scope>NUCLEOTIDE SEQUENCE [LARGE SCALE GENOMIC DNA]</scope>
    <source>
        <strain evidence="1 2">PL-19</strain>
    </source>
</reference>
<evidence type="ECO:0000313" key="1">
    <source>
        <dbReference type="EMBL" id="KSW11621.1"/>
    </source>
</evidence>
<dbReference type="EMBL" id="LNTB01000001">
    <property type="protein sequence ID" value="KSW11621.1"/>
    <property type="molecule type" value="Genomic_DNA"/>
</dbReference>
<evidence type="ECO:0008006" key="3">
    <source>
        <dbReference type="Google" id="ProtNLM"/>
    </source>
</evidence>
<name>A0A0V8RU83_PYROC</name>
<dbReference type="OrthoDB" id="15511at2157"/>
<dbReference type="RefSeq" id="WP_058370296.1">
    <property type="nucleotide sequence ID" value="NZ_LNTB01000001.1"/>
</dbReference>
<gene>
    <name evidence="1" type="ORF">CF15_01975</name>
</gene>
<accession>A0A0V8RU83</accession>